<evidence type="ECO:0000256" key="2">
    <source>
        <dbReference type="ARBA" id="ARBA00012438"/>
    </source>
</evidence>
<sequence>MGRVPPYAGAAAVLAADLALTAAATGWPWPALAAWGAGAAGVLASGRRAPVPAFVAVLLLAAPTGGGFALLLWSGYAAGRALERPRDAALVVGGAAGALAAQLTTRAGATGADAASHIVSTQLVFVVLPLLVGRYLAEHRRLVTALAERNRRLLLERELLAERERLRERLRIARDVHDSLGHRLALVSVQAAALEVSAALPPAERETTRHLAGAARAALGELHGLVGALRGAEAADDPCPDAAAIERVAAEFRAAGLPVALRQRGTPVPLSAAAWRAAFRVAEEGLTNAAKHAPGRPVTVGLGWEQDALLLTVESALPAPAEASAAGSGGEGEPAPRGHGLDGLAERVGAAGGLLDHRRTRDAFRLFALLPAAPAAAPAPQGGPPSGPGRARTFVLGLATAVLVFGVLPAGLLLGLR</sequence>
<keyword evidence="7" id="KW-0067">ATP-binding</keyword>
<feature type="transmembrane region" description="Helical" evidence="10">
    <location>
        <begin position="393"/>
        <end position="416"/>
    </location>
</feature>
<dbReference type="InterPro" id="IPR011712">
    <property type="entry name" value="Sig_transdc_His_kin_sub3_dim/P"/>
</dbReference>
<evidence type="ECO:0000313" key="12">
    <source>
        <dbReference type="EMBL" id="MDT0308082.1"/>
    </source>
</evidence>
<dbReference type="Gene3D" id="3.30.565.10">
    <property type="entry name" value="Histidine kinase-like ATPase, C-terminal domain"/>
    <property type="match status" value="1"/>
</dbReference>
<name>A0ABU2L9A4_9ACTN</name>
<evidence type="ECO:0000256" key="7">
    <source>
        <dbReference type="ARBA" id="ARBA00022840"/>
    </source>
</evidence>
<dbReference type="PANTHER" id="PTHR24421:SF10">
    <property type="entry name" value="NITRATE_NITRITE SENSOR PROTEIN NARQ"/>
    <property type="match status" value="1"/>
</dbReference>
<keyword evidence="10" id="KW-0472">Membrane</keyword>
<dbReference type="Gene3D" id="1.20.5.1930">
    <property type="match status" value="1"/>
</dbReference>
<dbReference type="EMBL" id="JAVREN010000018">
    <property type="protein sequence ID" value="MDT0308082.1"/>
    <property type="molecule type" value="Genomic_DNA"/>
</dbReference>
<feature type="transmembrane region" description="Helical" evidence="10">
    <location>
        <begin position="114"/>
        <end position="132"/>
    </location>
</feature>
<feature type="transmembrane region" description="Helical" evidence="10">
    <location>
        <begin position="88"/>
        <end position="108"/>
    </location>
</feature>
<dbReference type="RefSeq" id="WP_311631034.1">
    <property type="nucleotide sequence ID" value="NZ_JAVREN010000018.1"/>
</dbReference>
<feature type="transmembrane region" description="Helical" evidence="10">
    <location>
        <begin position="49"/>
        <end position="76"/>
    </location>
</feature>
<evidence type="ECO:0000313" key="13">
    <source>
        <dbReference type="Proteomes" id="UP001183388"/>
    </source>
</evidence>
<evidence type="ECO:0000256" key="5">
    <source>
        <dbReference type="ARBA" id="ARBA00022741"/>
    </source>
</evidence>
<dbReference type="InterPro" id="IPR036890">
    <property type="entry name" value="HATPase_C_sf"/>
</dbReference>
<feature type="domain" description="Signal transduction histidine kinase subgroup 3 dimerisation and phosphoacceptor" evidence="11">
    <location>
        <begin position="168"/>
        <end position="232"/>
    </location>
</feature>
<dbReference type="CDD" id="cd16917">
    <property type="entry name" value="HATPase_UhpB-NarQ-NarX-like"/>
    <property type="match status" value="1"/>
</dbReference>
<comment type="catalytic activity">
    <reaction evidence="1">
        <text>ATP + protein L-histidine = ADP + protein N-phospho-L-histidine.</text>
        <dbReference type="EC" id="2.7.13.3"/>
    </reaction>
</comment>
<keyword evidence="3" id="KW-0597">Phosphoprotein</keyword>
<keyword evidence="5" id="KW-0547">Nucleotide-binding</keyword>
<keyword evidence="10" id="KW-0812">Transmembrane</keyword>
<feature type="region of interest" description="Disordered" evidence="9">
    <location>
        <begin position="321"/>
        <end position="343"/>
    </location>
</feature>
<evidence type="ECO:0000256" key="6">
    <source>
        <dbReference type="ARBA" id="ARBA00022777"/>
    </source>
</evidence>
<proteinExistence type="predicted"/>
<evidence type="ECO:0000256" key="3">
    <source>
        <dbReference type="ARBA" id="ARBA00022553"/>
    </source>
</evidence>
<keyword evidence="13" id="KW-1185">Reference proteome</keyword>
<gene>
    <name evidence="12" type="ORF">RM780_14070</name>
</gene>
<evidence type="ECO:0000256" key="9">
    <source>
        <dbReference type="SAM" id="MobiDB-lite"/>
    </source>
</evidence>
<evidence type="ECO:0000259" key="11">
    <source>
        <dbReference type="Pfam" id="PF07730"/>
    </source>
</evidence>
<keyword evidence="6 12" id="KW-0418">Kinase</keyword>
<dbReference type="Pfam" id="PF07730">
    <property type="entry name" value="HisKA_3"/>
    <property type="match status" value="1"/>
</dbReference>
<organism evidence="12 13">
    <name type="scientific">Streptomyces boetiae</name>
    <dbReference type="NCBI Taxonomy" id="3075541"/>
    <lineage>
        <taxon>Bacteria</taxon>
        <taxon>Bacillati</taxon>
        <taxon>Actinomycetota</taxon>
        <taxon>Actinomycetes</taxon>
        <taxon>Kitasatosporales</taxon>
        <taxon>Streptomycetaceae</taxon>
        <taxon>Streptomyces</taxon>
    </lineage>
</organism>
<evidence type="ECO:0000256" key="1">
    <source>
        <dbReference type="ARBA" id="ARBA00000085"/>
    </source>
</evidence>
<dbReference type="InterPro" id="IPR050482">
    <property type="entry name" value="Sensor_HK_TwoCompSys"/>
</dbReference>
<evidence type="ECO:0000256" key="10">
    <source>
        <dbReference type="SAM" id="Phobius"/>
    </source>
</evidence>
<keyword evidence="8" id="KW-0902">Two-component regulatory system</keyword>
<keyword evidence="10" id="KW-1133">Transmembrane helix</keyword>
<evidence type="ECO:0000256" key="4">
    <source>
        <dbReference type="ARBA" id="ARBA00022679"/>
    </source>
</evidence>
<protein>
    <recommendedName>
        <fullName evidence="2">histidine kinase</fullName>
        <ecNumber evidence="2">2.7.13.3</ecNumber>
    </recommendedName>
</protein>
<accession>A0ABU2L9A4</accession>
<dbReference type="EC" id="2.7.13.3" evidence="2"/>
<dbReference type="PANTHER" id="PTHR24421">
    <property type="entry name" value="NITRATE/NITRITE SENSOR PROTEIN NARX-RELATED"/>
    <property type="match status" value="1"/>
</dbReference>
<reference evidence="13" key="1">
    <citation type="submission" date="2023-07" db="EMBL/GenBank/DDBJ databases">
        <title>30 novel species of actinomycetes from the DSMZ collection.</title>
        <authorList>
            <person name="Nouioui I."/>
        </authorList>
    </citation>
    <scope>NUCLEOTIDE SEQUENCE [LARGE SCALE GENOMIC DNA]</scope>
    <source>
        <strain evidence="13">DSM 44917</strain>
    </source>
</reference>
<keyword evidence="4" id="KW-0808">Transferase</keyword>
<dbReference type="Proteomes" id="UP001183388">
    <property type="component" value="Unassembled WGS sequence"/>
</dbReference>
<evidence type="ECO:0000256" key="8">
    <source>
        <dbReference type="ARBA" id="ARBA00023012"/>
    </source>
</evidence>
<dbReference type="GO" id="GO:0016301">
    <property type="term" value="F:kinase activity"/>
    <property type="evidence" value="ECO:0007669"/>
    <property type="project" value="UniProtKB-KW"/>
</dbReference>
<comment type="caution">
    <text evidence="12">The sequence shown here is derived from an EMBL/GenBank/DDBJ whole genome shotgun (WGS) entry which is preliminary data.</text>
</comment>